<dbReference type="KEGG" id="vg:16385027"/>
<dbReference type="GO" id="GO:0001897">
    <property type="term" value="P:symbiont-mediated cytolysis of host cell"/>
    <property type="evidence" value="ECO:0007669"/>
    <property type="project" value="UniProtKB-ARBA"/>
</dbReference>
<evidence type="ECO:0000313" key="5">
    <source>
        <dbReference type="Proteomes" id="UP000014663"/>
    </source>
</evidence>
<protein>
    <submittedName>
        <fullName evidence="4">Putative endolysin</fullName>
    </submittedName>
</protein>
<dbReference type="GeneID" id="16385027"/>
<evidence type="ECO:0000313" key="4">
    <source>
        <dbReference type="EMBL" id="AGI10864.1"/>
    </source>
</evidence>
<keyword evidence="1" id="KW-0929">Antimicrobial</keyword>
<dbReference type="GO" id="GO:0009253">
    <property type="term" value="P:peptidoglycan catabolic process"/>
    <property type="evidence" value="ECO:0007669"/>
    <property type="project" value="InterPro"/>
</dbReference>
<accession>R9R1X0</accession>
<evidence type="ECO:0000256" key="2">
    <source>
        <dbReference type="ARBA" id="ARBA00022638"/>
    </source>
</evidence>
<dbReference type="Proteomes" id="UP000014663">
    <property type="component" value="Segment"/>
</dbReference>
<dbReference type="InterPro" id="IPR036505">
    <property type="entry name" value="Amidase/PGRP_sf"/>
</dbReference>
<gene>
    <name evidence="4" type="ORF">jm2_0021</name>
</gene>
<dbReference type="EMBL" id="KC182546">
    <property type="protein sequence ID" value="AGI10864.1"/>
    <property type="molecule type" value="Genomic_DNA"/>
</dbReference>
<dbReference type="OrthoDB" id="13249at10239"/>
<dbReference type="InterPro" id="IPR002502">
    <property type="entry name" value="Amidase_domain"/>
</dbReference>
<evidence type="ECO:0000259" key="3">
    <source>
        <dbReference type="SMART" id="SM00644"/>
    </source>
</evidence>
<proteinExistence type="predicted"/>
<feature type="domain" description="N-acetylmuramoyl-L-alanine amidase" evidence="3">
    <location>
        <begin position="1"/>
        <end position="147"/>
    </location>
</feature>
<dbReference type="GO" id="GO:0042742">
    <property type="term" value="P:defense response to bacterium"/>
    <property type="evidence" value="ECO:0007669"/>
    <property type="project" value="UniProtKB-KW"/>
</dbReference>
<dbReference type="CDD" id="cd06583">
    <property type="entry name" value="PGRP"/>
    <property type="match status" value="1"/>
</dbReference>
<keyword evidence="5" id="KW-1185">Reference proteome</keyword>
<keyword evidence="2" id="KW-0081">Bacteriolytic enzyme</keyword>
<name>R9R1X0_9CAUD</name>
<dbReference type="Gene3D" id="3.40.80.10">
    <property type="entry name" value="Peptidoglycan recognition protein-like"/>
    <property type="match status" value="1"/>
</dbReference>
<evidence type="ECO:0000256" key="1">
    <source>
        <dbReference type="ARBA" id="ARBA00022529"/>
    </source>
</evidence>
<dbReference type="SUPFAM" id="SSF55846">
    <property type="entry name" value="N-acetylmuramoyl-L-alanine amidase-like"/>
    <property type="match status" value="1"/>
</dbReference>
<reference evidence="4 5" key="1">
    <citation type="journal article" date="2013" name="Appl. Environ. Microbiol.">
        <title>Investigation of the Relationship between Lactococcal Host Cell Wall Polysaccharide Genotype and 936 Phage Receptor Binding Protein Phylogeny.</title>
        <authorList>
            <person name="Mahony J."/>
            <person name="Kot W."/>
            <person name="Murphy J."/>
            <person name="Ainsworth S."/>
            <person name="Neve H."/>
            <person name="Hansen L.H."/>
            <person name="Heller K.J."/>
            <person name="Sorensen S.J."/>
            <person name="Hammer K."/>
            <person name="Cambillau C."/>
            <person name="Vogensen F.K."/>
            <person name="van Sinderen D."/>
        </authorList>
    </citation>
    <scope>NUCLEOTIDE SEQUENCE [LARGE SCALE GENOMIC DNA]</scope>
</reference>
<organism evidence="4 5">
    <name type="scientific">Lactococcus phage jm2</name>
    <dbReference type="NCBI Taxonomy" id="1262535"/>
    <lineage>
        <taxon>Viruses</taxon>
        <taxon>Duplodnaviria</taxon>
        <taxon>Heunggongvirae</taxon>
        <taxon>Uroviricota</taxon>
        <taxon>Caudoviricetes</taxon>
        <taxon>Skunavirus</taxon>
        <taxon>Skunavirus jm2</taxon>
    </lineage>
</organism>
<sequence length="261" mass="29133">MNITNAGVRGYNPTGVVIHNDAGSNGANAGFYNNWLPNHNPENGFAHVYIGNDGRLQASDFSNMAWHCANSYGNANYASWEVCQSEGDLNQFLRNEQAVLDDVAKYMKQWGLTPNHDTVKLHQELSSTSCPRRSVEAHGGTVESCRSYFITELNKRLTEQTSVTVNNTQTNTELEDDDLMKFTYQVNTKDGKPAGGISGISYFNGTKVIGLTNGDQLNIVKQIYKDTTGKDLKHYVWNEGAPWHLRFLQANNIKVEMAPYK</sequence>
<dbReference type="SMART" id="SM00644">
    <property type="entry name" value="Ami_2"/>
    <property type="match status" value="1"/>
</dbReference>
<dbReference type="Pfam" id="PF01510">
    <property type="entry name" value="Amidase_2"/>
    <property type="match status" value="1"/>
</dbReference>
<dbReference type="RefSeq" id="YP_008320104.1">
    <property type="nucleotide sequence ID" value="NC_021860.1"/>
</dbReference>
<dbReference type="GO" id="GO:0008745">
    <property type="term" value="F:N-acetylmuramoyl-L-alanine amidase activity"/>
    <property type="evidence" value="ECO:0007669"/>
    <property type="project" value="InterPro"/>
</dbReference>